<dbReference type="RefSeq" id="XP_007705168.1">
    <property type="nucleotide sequence ID" value="XM_007706978.1"/>
</dbReference>
<dbReference type="AlphaFoldDB" id="M2SAB1"/>
<accession>M2SAB1</accession>
<protein>
    <submittedName>
        <fullName evidence="2">Uncharacterized protein</fullName>
    </submittedName>
</protein>
<organism evidence="2 3">
    <name type="scientific">Cochliobolus sativus (strain ND90Pr / ATCC 201652)</name>
    <name type="common">Common root rot and spot blotch fungus</name>
    <name type="synonym">Bipolaris sorokiniana</name>
    <dbReference type="NCBI Taxonomy" id="665912"/>
    <lineage>
        <taxon>Eukaryota</taxon>
        <taxon>Fungi</taxon>
        <taxon>Dikarya</taxon>
        <taxon>Ascomycota</taxon>
        <taxon>Pezizomycotina</taxon>
        <taxon>Dothideomycetes</taxon>
        <taxon>Pleosporomycetidae</taxon>
        <taxon>Pleosporales</taxon>
        <taxon>Pleosporineae</taxon>
        <taxon>Pleosporaceae</taxon>
        <taxon>Bipolaris</taxon>
    </lineage>
</organism>
<evidence type="ECO:0000313" key="3">
    <source>
        <dbReference type="Proteomes" id="UP000016934"/>
    </source>
</evidence>
<evidence type="ECO:0000313" key="2">
    <source>
        <dbReference type="EMBL" id="EMD59465.1"/>
    </source>
</evidence>
<dbReference type="GeneID" id="19132349"/>
<proteinExistence type="predicted"/>
<dbReference type="HOGENOM" id="CLU_1120080_0_0_1"/>
<reference evidence="3" key="2">
    <citation type="journal article" date="2013" name="PLoS Genet.">
        <title>Comparative genome structure, secondary metabolite, and effector coding capacity across Cochliobolus pathogens.</title>
        <authorList>
            <person name="Condon B.J."/>
            <person name="Leng Y."/>
            <person name="Wu D."/>
            <person name="Bushley K.E."/>
            <person name="Ohm R.A."/>
            <person name="Otillar R."/>
            <person name="Martin J."/>
            <person name="Schackwitz W."/>
            <person name="Grimwood J."/>
            <person name="MohdZainudin N."/>
            <person name="Xue C."/>
            <person name="Wang R."/>
            <person name="Manning V.A."/>
            <person name="Dhillon B."/>
            <person name="Tu Z.J."/>
            <person name="Steffenson B.J."/>
            <person name="Salamov A."/>
            <person name="Sun H."/>
            <person name="Lowry S."/>
            <person name="LaButti K."/>
            <person name="Han J."/>
            <person name="Copeland A."/>
            <person name="Lindquist E."/>
            <person name="Barry K."/>
            <person name="Schmutz J."/>
            <person name="Baker S.E."/>
            <person name="Ciuffetti L.M."/>
            <person name="Grigoriev I.V."/>
            <person name="Zhong S."/>
            <person name="Turgeon B.G."/>
        </authorList>
    </citation>
    <scope>NUCLEOTIDE SEQUENCE [LARGE SCALE GENOMIC DNA]</scope>
    <source>
        <strain evidence="3">ND90Pr / ATCC 201652</strain>
    </source>
</reference>
<feature type="region of interest" description="Disordered" evidence="1">
    <location>
        <begin position="30"/>
        <end position="53"/>
    </location>
</feature>
<evidence type="ECO:0000256" key="1">
    <source>
        <dbReference type="SAM" id="MobiDB-lite"/>
    </source>
</evidence>
<name>M2SAB1_COCSN</name>
<dbReference type="KEGG" id="bsc:COCSADRAFT_165006"/>
<keyword evidence="3" id="KW-1185">Reference proteome</keyword>
<dbReference type="EMBL" id="KB445653">
    <property type="protein sequence ID" value="EMD59465.1"/>
    <property type="molecule type" value="Genomic_DNA"/>
</dbReference>
<sequence>MSRSRSNEATPCRCTQNDSVAMQICEGGRRGGVAARGEGSHSTLPSKRDSSIPAHRCFLLSEDEDNDWDPYPPSPPLSPKTVVIEPRSRYSQRATMLHQYSSAKRRPGWKPSLKEELLRRTSMDAAMGHTEPRASTQTGRNRSKTTRLHYTAEEGIETPQPQRRRGSTLLHPSSPITGSAILHAGAPPTDIQPLPQYHPCFENSPRILLRKGSSLLHPSPPLNDAESEANMRIAQLKTVLSFPPRKQW</sequence>
<gene>
    <name evidence="2" type="ORF">COCSADRAFT_165006</name>
</gene>
<dbReference type="OrthoDB" id="3680878at2759"/>
<reference evidence="2 3" key="1">
    <citation type="journal article" date="2012" name="PLoS Pathog.">
        <title>Diverse lifestyles and strategies of plant pathogenesis encoded in the genomes of eighteen Dothideomycetes fungi.</title>
        <authorList>
            <person name="Ohm R.A."/>
            <person name="Feau N."/>
            <person name="Henrissat B."/>
            <person name="Schoch C.L."/>
            <person name="Horwitz B.A."/>
            <person name="Barry K.W."/>
            <person name="Condon B.J."/>
            <person name="Copeland A.C."/>
            <person name="Dhillon B."/>
            <person name="Glaser F."/>
            <person name="Hesse C.N."/>
            <person name="Kosti I."/>
            <person name="LaButti K."/>
            <person name="Lindquist E.A."/>
            <person name="Lucas S."/>
            <person name="Salamov A.A."/>
            <person name="Bradshaw R.E."/>
            <person name="Ciuffetti L."/>
            <person name="Hamelin R.C."/>
            <person name="Kema G.H.J."/>
            <person name="Lawrence C."/>
            <person name="Scott J.A."/>
            <person name="Spatafora J.W."/>
            <person name="Turgeon B.G."/>
            <person name="de Wit P.J.G.M."/>
            <person name="Zhong S."/>
            <person name="Goodwin S.B."/>
            <person name="Grigoriev I.V."/>
        </authorList>
    </citation>
    <scope>NUCLEOTIDE SEQUENCE [LARGE SCALE GENOMIC DNA]</scope>
    <source>
        <strain evidence="3">ND90Pr / ATCC 201652</strain>
    </source>
</reference>
<dbReference type="Proteomes" id="UP000016934">
    <property type="component" value="Unassembled WGS sequence"/>
</dbReference>
<dbReference type="OMA" id="WKPSLKE"/>